<gene>
    <name evidence="1" type="ORF">XNOV1_A031182</name>
</gene>
<dbReference type="EMBL" id="OY660869">
    <property type="protein sequence ID" value="CAJ1057761.1"/>
    <property type="molecule type" value="Genomic_DNA"/>
</dbReference>
<proteinExistence type="predicted"/>
<evidence type="ECO:0000313" key="1">
    <source>
        <dbReference type="EMBL" id="CAJ1057761.1"/>
    </source>
</evidence>
<dbReference type="InterPro" id="IPR012340">
    <property type="entry name" value="NA-bd_OB-fold"/>
</dbReference>
<accession>A0AAV1F9Y0</accession>
<dbReference type="Proteomes" id="UP001178508">
    <property type="component" value="Chromosome 6"/>
</dbReference>
<name>A0AAV1F9Y0_XYRNO</name>
<evidence type="ECO:0000313" key="2">
    <source>
        <dbReference type="Proteomes" id="UP001178508"/>
    </source>
</evidence>
<protein>
    <submittedName>
        <fullName evidence="1">Uncharacterized protein</fullName>
    </submittedName>
</protein>
<dbReference type="AlphaFoldDB" id="A0AAV1F9Y0"/>
<keyword evidence="2" id="KW-1185">Reference proteome</keyword>
<sequence>MLFLPFPRMALRKLLNSQAASPYGRLPPLHITFLNVADTPRVVAWAFDGSSASPTCTKNNKTAIISDGESLAKVVLFEAVAGRVEEGQAYYMRGHTLMGTAPPFTINVGTGTQFFRGGQIHCPAELVARAEALLHPASPLIALHQCREQQGLMSVEGVIVEMSAVMKMALRKEATPLRKLLLQQDQSNLKVSLWREAAVESLIVGETVRLTHMKLQNNEYGIQVNSTHYTKIERQQASQHLIIVGVLTEGGATSSSGPQEATYEVLLEGGETLHISKALWEPSYDEALQEGPLKAKATVKGKNITAISAL</sequence>
<dbReference type="Gene3D" id="2.40.50.140">
    <property type="entry name" value="Nucleic acid-binding proteins"/>
    <property type="match status" value="1"/>
</dbReference>
<reference evidence="1" key="1">
    <citation type="submission" date="2023-08" db="EMBL/GenBank/DDBJ databases">
        <authorList>
            <person name="Alioto T."/>
            <person name="Alioto T."/>
            <person name="Gomez Garrido J."/>
        </authorList>
    </citation>
    <scope>NUCLEOTIDE SEQUENCE</scope>
</reference>
<organism evidence="1 2">
    <name type="scientific">Xyrichtys novacula</name>
    <name type="common">Pearly razorfish</name>
    <name type="synonym">Hemipteronotus novacula</name>
    <dbReference type="NCBI Taxonomy" id="13765"/>
    <lineage>
        <taxon>Eukaryota</taxon>
        <taxon>Metazoa</taxon>
        <taxon>Chordata</taxon>
        <taxon>Craniata</taxon>
        <taxon>Vertebrata</taxon>
        <taxon>Euteleostomi</taxon>
        <taxon>Actinopterygii</taxon>
        <taxon>Neopterygii</taxon>
        <taxon>Teleostei</taxon>
        <taxon>Neoteleostei</taxon>
        <taxon>Acanthomorphata</taxon>
        <taxon>Eupercaria</taxon>
        <taxon>Labriformes</taxon>
        <taxon>Labridae</taxon>
        <taxon>Xyrichtys</taxon>
    </lineage>
</organism>